<gene>
    <name evidence="1" type="ORF">S06H3_04258</name>
</gene>
<dbReference type="EMBL" id="BARV01001474">
    <property type="protein sequence ID" value="GAH96643.1"/>
    <property type="molecule type" value="Genomic_DNA"/>
</dbReference>
<comment type="caution">
    <text evidence="1">The sequence shown here is derived from an EMBL/GenBank/DDBJ whole genome shotgun (WGS) entry which is preliminary data.</text>
</comment>
<protein>
    <recommendedName>
        <fullName evidence="2">Zona occludens toxin N-terminal domain-containing protein</fullName>
    </recommendedName>
</protein>
<dbReference type="InterPro" id="IPR027417">
    <property type="entry name" value="P-loop_NTPase"/>
</dbReference>
<evidence type="ECO:0008006" key="2">
    <source>
        <dbReference type="Google" id="ProtNLM"/>
    </source>
</evidence>
<evidence type="ECO:0000313" key="1">
    <source>
        <dbReference type="EMBL" id="GAH96643.1"/>
    </source>
</evidence>
<accession>X1LR77</accession>
<dbReference type="SUPFAM" id="SSF52540">
    <property type="entry name" value="P-loop containing nucleoside triphosphate hydrolases"/>
    <property type="match status" value="1"/>
</dbReference>
<dbReference type="Gene3D" id="3.40.50.300">
    <property type="entry name" value="P-loop containing nucleotide triphosphate hydrolases"/>
    <property type="match status" value="1"/>
</dbReference>
<reference evidence="1" key="1">
    <citation type="journal article" date="2014" name="Front. Microbiol.">
        <title>High frequency of phylogenetically diverse reductive dehalogenase-homologous genes in deep subseafloor sedimentary metagenomes.</title>
        <authorList>
            <person name="Kawai M."/>
            <person name="Futagami T."/>
            <person name="Toyoda A."/>
            <person name="Takaki Y."/>
            <person name="Nishi S."/>
            <person name="Hori S."/>
            <person name="Arai W."/>
            <person name="Tsubouchi T."/>
            <person name="Morono Y."/>
            <person name="Uchiyama I."/>
            <person name="Ito T."/>
            <person name="Fujiyama A."/>
            <person name="Inagaki F."/>
            <person name="Takami H."/>
        </authorList>
    </citation>
    <scope>NUCLEOTIDE SEQUENCE</scope>
    <source>
        <strain evidence="1">Expedition CK06-06</strain>
    </source>
</reference>
<organism evidence="1">
    <name type="scientific">marine sediment metagenome</name>
    <dbReference type="NCBI Taxonomy" id="412755"/>
    <lineage>
        <taxon>unclassified sequences</taxon>
        <taxon>metagenomes</taxon>
        <taxon>ecological metagenomes</taxon>
    </lineage>
</organism>
<name>X1LR77_9ZZZZ</name>
<proteinExistence type="predicted"/>
<dbReference type="AlphaFoldDB" id="X1LR77"/>
<sequence length="278" mass="31299">MLTRRPYISLRALFDRDMARGSTSCMISGQPGSGKTTAMLGLATRLIFHDLCVFRGMPTLQWARYPWDVKIIAYRCDPVFYMPSGKRYTDLEVHHIEGGFGDILKACELGKLNVLYFEFGKNEQTLWAKFSKFLVQRNIGEYASNFVSLFVDEASEIIPSPGFGPFRNVKSLVESITNFRKTLVSLFLASQRSSDCHWLLASKIQFSIYLKGAVLPGKESRIRQGAVDKLRVGSGLLSGGLFSYFTFPNLKINRFGVVRIKSRPQKVKSPKPDVSAVE</sequence>